<comment type="caution">
    <text evidence="1">The sequence shown here is derived from an EMBL/GenBank/DDBJ whole genome shotgun (WGS) entry which is preliminary data.</text>
</comment>
<dbReference type="Proteomes" id="UP000887013">
    <property type="component" value="Unassembled WGS sequence"/>
</dbReference>
<gene>
    <name evidence="1" type="ORF">NPIL_641521</name>
</gene>
<sequence>MFEGTFVYFWHVLINCRGEILSAIPECFEMNVCRSAWKAEEASGRRHLNDSCVESFVMMKRLSICFEALGSISNSKVTHIQLSNPHKYRLNWFSLELF</sequence>
<proteinExistence type="predicted"/>
<keyword evidence="2" id="KW-1185">Reference proteome</keyword>
<evidence type="ECO:0000313" key="1">
    <source>
        <dbReference type="EMBL" id="GFS75290.1"/>
    </source>
</evidence>
<organism evidence="1 2">
    <name type="scientific">Nephila pilipes</name>
    <name type="common">Giant wood spider</name>
    <name type="synonym">Nephila maculata</name>
    <dbReference type="NCBI Taxonomy" id="299642"/>
    <lineage>
        <taxon>Eukaryota</taxon>
        <taxon>Metazoa</taxon>
        <taxon>Ecdysozoa</taxon>
        <taxon>Arthropoda</taxon>
        <taxon>Chelicerata</taxon>
        <taxon>Arachnida</taxon>
        <taxon>Araneae</taxon>
        <taxon>Araneomorphae</taxon>
        <taxon>Entelegynae</taxon>
        <taxon>Araneoidea</taxon>
        <taxon>Nephilidae</taxon>
        <taxon>Nephila</taxon>
    </lineage>
</organism>
<accession>A0A8X6MS61</accession>
<name>A0A8X6MS61_NEPPI</name>
<protein>
    <submittedName>
        <fullName evidence="1">Uncharacterized protein</fullName>
    </submittedName>
</protein>
<evidence type="ECO:0000313" key="2">
    <source>
        <dbReference type="Proteomes" id="UP000887013"/>
    </source>
</evidence>
<dbReference type="EMBL" id="BMAW01050429">
    <property type="protein sequence ID" value="GFS75290.1"/>
    <property type="molecule type" value="Genomic_DNA"/>
</dbReference>
<dbReference type="AlphaFoldDB" id="A0A8X6MS61"/>
<reference evidence="1" key="1">
    <citation type="submission" date="2020-08" db="EMBL/GenBank/DDBJ databases">
        <title>Multicomponent nature underlies the extraordinary mechanical properties of spider dragline silk.</title>
        <authorList>
            <person name="Kono N."/>
            <person name="Nakamura H."/>
            <person name="Mori M."/>
            <person name="Yoshida Y."/>
            <person name="Ohtoshi R."/>
            <person name="Malay A.D."/>
            <person name="Moran D.A.P."/>
            <person name="Tomita M."/>
            <person name="Numata K."/>
            <person name="Arakawa K."/>
        </authorList>
    </citation>
    <scope>NUCLEOTIDE SEQUENCE</scope>
</reference>